<dbReference type="InterPro" id="IPR008258">
    <property type="entry name" value="Transglycosylase_SLT_dom_1"/>
</dbReference>
<gene>
    <name evidence="5" type="ORF">OOT00_04820</name>
</gene>
<evidence type="ECO:0000259" key="3">
    <source>
        <dbReference type="Pfam" id="PF01464"/>
    </source>
</evidence>
<feature type="domain" description="Murein transglycosylase-C N-terminal" evidence="4">
    <location>
        <begin position="58"/>
        <end position="119"/>
    </location>
</feature>
<dbReference type="Pfam" id="PF01464">
    <property type="entry name" value="SLT"/>
    <property type="match status" value="1"/>
</dbReference>
<dbReference type="Gene3D" id="1.10.530.10">
    <property type="match status" value="1"/>
</dbReference>
<proteinExistence type="inferred from homology"/>
<dbReference type="PANTHER" id="PTHR37423">
    <property type="entry name" value="SOLUBLE LYTIC MUREIN TRANSGLYCOSYLASE-RELATED"/>
    <property type="match status" value="1"/>
</dbReference>
<dbReference type="EMBL" id="JAPFPW010000004">
    <property type="protein sequence ID" value="MCW7753307.1"/>
    <property type="molecule type" value="Genomic_DNA"/>
</dbReference>
<name>A0ABT3N773_9BACT</name>
<dbReference type="Pfam" id="PF11873">
    <property type="entry name" value="Mltc_N"/>
    <property type="match status" value="1"/>
</dbReference>
<evidence type="ECO:0000313" key="6">
    <source>
        <dbReference type="Proteomes" id="UP001209681"/>
    </source>
</evidence>
<organism evidence="5 6">
    <name type="scientific">Desulfobotulus pelophilus</name>
    <dbReference type="NCBI Taxonomy" id="2823377"/>
    <lineage>
        <taxon>Bacteria</taxon>
        <taxon>Pseudomonadati</taxon>
        <taxon>Thermodesulfobacteriota</taxon>
        <taxon>Desulfobacteria</taxon>
        <taxon>Desulfobacterales</taxon>
        <taxon>Desulfobacteraceae</taxon>
        <taxon>Desulfobotulus</taxon>
    </lineage>
</organism>
<evidence type="ECO:0000256" key="1">
    <source>
        <dbReference type="ARBA" id="ARBA00007734"/>
    </source>
</evidence>
<dbReference type="CDD" id="cd16893">
    <property type="entry name" value="LT_MltC_MltE"/>
    <property type="match status" value="1"/>
</dbReference>
<comment type="caution">
    <text evidence="5">The sequence shown here is derived from an EMBL/GenBank/DDBJ whole genome shotgun (WGS) entry which is preliminary data.</text>
</comment>
<evidence type="ECO:0000259" key="4">
    <source>
        <dbReference type="Pfam" id="PF11873"/>
    </source>
</evidence>
<dbReference type="InterPro" id="IPR023346">
    <property type="entry name" value="Lysozyme-like_dom_sf"/>
</dbReference>
<accession>A0ABT3N773</accession>
<dbReference type="RefSeq" id="WP_265424178.1">
    <property type="nucleotide sequence ID" value="NZ_JAPFPW010000004.1"/>
</dbReference>
<dbReference type="InterPro" id="IPR000189">
    <property type="entry name" value="Transglyc_AS"/>
</dbReference>
<reference evidence="5 6" key="1">
    <citation type="submission" date="2022-11" db="EMBL/GenBank/DDBJ databases">
        <title>Desulfobotulus tamanensis H1 sp. nov. - anaerobic, alkaliphilic, sulphate reducing bacterium isolated from terrestrial mud volcano.</title>
        <authorList>
            <person name="Frolova A."/>
            <person name="Merkel A.Y."/>
            <person name="Slobodkin A.I."/>
        </authorList>
    </citation>
    <scope>NUCLEOTIDE SEQUENCE [LARGE SCALE GENOMIC DNA]</scope>
    <source>
        <strain evidence="5 6">H1</strain>
    </source>
</reference>
<feature type="chain" id="PRO_5046154020" evidence="2">
    <location>
        <begin position="26"/>
        <end position="398"/>
    </location>
</feature>
<protein>
    <submittedName>
        <fullName evidence="5">Murein transglycosylase domain-containing protein</fullName>
    </submittedName>
</protein>
<dbReference type="InterPro" id="IPR024570">
    <property type="entry name" value="Murein_transglycosylaseC_N"/>
</dbReference>
<keyword evidence="6" id="KW-1185">Reference proteome</keyword>
<dbReference type="PANTHER" id="PTHR37423:SF2">
    <property type="entry name" value="MEMBRANE-BOUND LYTIC MUREIN TRANSGLYCOSYLASE C"/>
    <property type="match status" value="1"/>
</dbReference>
<dbReference type="Proteomes" id="UP001209681">
    <property type="component" value="Unassembled WGS sequence"/>
</dbReference>
<evidence type="ECO:0000256" key="2">
    <source>
        <dbReference type="SAM" id="SignalP"/>
    </source>
</evidence>
<keyword evidence="2" id="KW-0732">Signal</keyword>
<feature type="domain" description="Transglycosylase SLT" evidence="3">
    <location>
        <begin position="230"/>
        <end position="346"/>
    </location>
</feature>
<dbReference type="SUPFAM" id="SSF53955">
    <property type="entry name" value="Lysozyme-like"/>
    <property type="match status" value="1"/>
</dbReference>
<comment type="similarity">
    <text evidence="1">Belongs to the transglycosylase Slt family.</text>
</comment>
<sequence length="398" mass="45275">MRTATFRILTLVLAPFLIFPSAGLAQSFEEYMKQQQTAFVSYQEQIRKEFQEYQKIIQEEFENYRNEIKKHWGDEILSSPTQWVEYSRDMKNRTLVDFENNTITIEIQSAAQDVHKELEDRLKSLVTATTAKAFENDTLSQNIEQRVVEASKNVVTATVKPEPILTQTLTGTTTPSNREVAKAVSELAQKSTQTQRDAPEAGNRIHSFTIPLPEVKLSEKSGTYEKEIVQYARERQIDPALMVAIMHSESSFNPMAKSHVPAYGLMQIVPQSAGKDASQLVYGQQKLLSPSYLYNADNNIKMGAAYLYILYYRYLSSIQNPESRVYCSIAAYNTGAGNVARAFTGNTNIRRAAEVINTMTPAQVYAKLVADLPYEETRNYMKKVTPRYKGYQTHFTVR</sequence>
<evidence type="ECO:0000313" key="5">
    <source>
        <dbReference type="EMBL" id="MCW7753307.1"/>
    </source>
</evidence>
<dbReference type="PROSITE" id="PS00922">
    <property type="entry name" value="TRANSGLYCOSYLASE"/>
    <property type="match status" value="1"/>
</dbReference>
<feature type="signal peptide" evidence="2">
    <location>
        <begin position="1"/>
        <end position="25"/>
    </location>
</feature>